<proteinExistence type="predicted"/>
<sequence length="526" mass="60188">MLSMCFLDRVPPSATACYEGGEPKEKRSLVLPLPGLNGCRSQALAYTSFVVSPKMEGLEEEHQSPSSCFTICEIEGKDKAENLEQNCLKLFRDLQRIEDGEPAKVILDGKEELRLINAAGENEKILKTKHPEHQRKFTPSFRQVNIQNLGEEVPIIPQATGRKDSRRLKPKPLQMRVHKQWPMDRECPDAFIKSLPHIKAVPYMVHAGTRITEWLLKPIHEKAILEKRVDALNTAWKRAKCWYRMKKNSETGNYYAPSLSGRQVKRLCASAPEWLQAIDPALVGIWKQWWAILQLARDRDPSQEQREKFGPMCRTFFRCVLCVNTDEGLAYYMHTLAAHGGEYMLYCILGRYLNEALEAHHLISWRQVLGLTLRGGRPGNPFTVKLEDGTFDKSSALHEHTTQSVTKTVMQAQNRLLFPKVAHDLDTTVWEGKGYQKPEPMADLISLFAGHAPKAGLVPERQSLRRLQRSVQREVETLNDLVRAKAPPWRLERQRRLVQLRRGSVNRQRTVVRELNEKVASAPENT</sequence>
<gene>
    <name evidence="1" type="ORF">CYMTET_45800</name>
</gene>
<evidence type="ECO:0000313" key="2">
    <source>
        <dbReference type="Proteomes" id="UP001190700"/>
    </source>
</evidence>
<dbReference type="EMBL" id="LGRX02031681">
    <property type="protein sequence ID" value="KAK3244594.1"/>
    <property type="molecule type" value="Genomic_DNA"/>
</dbReference>
<keyword evidence="2" id="KW-1185">Reference proteome</keyword>
<organism evidence="1 2">
    <name type="scientific">Cymbomonas tetramitiformis</name>
    <dbReference type="NCBI Taxonomy" id="36881"/>
    <lineage>
        <taxon>Eukaryota</taxon>
        <taxon>Viridiplantae</taxon>
        <taxon>Chlorophyta</taxon>
        <taxon>Pyramimonadophyceae</taxon>
        <taxon>Pyramimonadales</taxon>
        <taxon>Pyramimonadaceae</taxon>
        <taxon>Cymbomonas</taxon>
    </lineage>
</organism>
<comment type="caution">
    <text evidence="1">The sequence shown here is derived from an EMBL/GenBank/DDBJ whole genome shotgun (WGS) entry which is preliminary data.</text>
</comment>
<name>A0AAE0BYV7_9CHLO</name>
<reference evidence="1 2" key="1">
    <citation type="journal article" date="2015" name="Genome Biol. Evol.">
        <title>Comparative Genomics of a Bacterivorous Green Alga Reveals Evolutionary Causalities and Consequences of Phago-Mixotrophic Mode of Nutrition.</title>
        <authorList>
            <person name="Burns J.A."/>
            <person name="Paasch A."/>
            <person name="Narechania A."/>
            <person name="Kim E."/>
        </authorList>
    </citation>
    <scope>NUCLEOTIDE SEQUENCE [LARGE SCALE GENOMIC DNA]</scope>
    <source>
        <strain evidence="1 2">PLY_AMNH</strain>
    </source>
</reference>
<evidence type="ECO:0000313" key="1">
    <source>
        <dbReference type="EMBL" id="KAK3244594.1"/>
    </source>
</evidence>
<protein>
    <submittedName>
        <fullName evidence="1">Uncharacterized protein</fullName>
    </submittedName>
</protein>
<accession>A0AAE0BYV7</accession>
<dbReference type="AlphaFoldDB" id="A0AAE0BYV7"/>
<dbReference type="Proteomes" id="UP001190700">
    <property type="component" value="Unassembled WGS sequence"/>
</dbReference>